<feature type="transmembrane region" description="Helical" evidence="9">
    <location>
        <begin position="110"/>
        <end position="130"/>
    </location>
</feature>
<dbReference type="PANTHER" id="PTHR30574">
    <property type="entry name" value="INNER MEMBRANE PROTEIN YEDE"/>
    <property type="match status" value="1"/>
</dbReference>
<dbReference type="RefSeq" id="WP_077930944.1">
    <property type="nucleotide sequence ID" value="NZ_CP014687.1"/>
</dbReference>
<gene>
    <name evidence="10" type="ORF">A0U91_09950</name>
</gene>
<dbReference type="AlphaFoldDB" id="A0A1U9LFB9"/>
<protein>
    <recommendedName>
        <fullName evidence="12">YeeE/YedE family protein</fullName>
    </recommendedName>
</protein>
<name>A0A1U9LFB9_9PROT</name>
<evidence type="ECO:0008006" key="12">
    <source>
        <dbReference type="Google" id="ProtNLM"/>
    </source>
</evidence>
<reference evidence="10 11" key="1">
    <citation type="submission" date="2016-03" db="EMBL/GenBank/DDBJ databases">
        <title>Acetic acid bacteria sequencing.</title>
        <authorList>
            <person name="Brandt J."/>
            <person name="Jakob F."/>
            <person name="Vogel R.F."/>
        </authorList>
    </citation>
    <scope>NUCLEOTIDE SEQUENCE [LARGE SCALE GENOMIC DNA]</scope>
    <source>
        <strain evidence="10 11">TMW2.1084</strain>
    </source>
</reference>
<evidence type="ECO:0000256" key="7">
    <source>
        <dbReference type="ARBA" id="ARBA00023136"/>
    </source>
</evidence>
<evidence type="ECO:0000256" key="3">
    <source>
        <dbReference type="ARBA" id="ARBA00022475"/>
    </source>
</evidence>
<evidence type="ECO:0000256" key="2">
    <source>
        <dbReference type="ARBA" id="ARBA00022448"/>
    </source>
</evidence>
<dbReference type="InterPro" id="IPR007272">
    <property type="entry name" value="Sulf_transp_TsuA/YedE"/>
</dbReference>
<dbReference type="GO" id="GO:0005886">
    <property type="term" value="C:plasma membrane"/>
    <property type="evidence" value="ECO:0007669"/>
    <property type="project" value="UniProtKB-SubCell"/>
</dbReference>
<keyword evidence="5 9" id="KW-0812">Transmembrane</keyword>
<sequence>MTFAVLTAFGGGLLIGSAAVFMKATTGHILGVSGILGNAVSRSAGSWRWAFLAGVVGAAVVMRGIGVLVPASFSQLGWERLLVAGLLTGAGTRLANGCTSGHGVCGLGNLSGRSLIAVLVFMGTAGLVVFSQHSGNWLP</sequence>
<evidence type="ECO:0000313" key="10">
    <source>
        <dbReference type="EMBL" id="AQT05155.1"/>
    </source>
</evidence>
<accession>A0A1U9LFB9</accession>
<proteinExistence type="inferred from homology"/>
<comment type="subcellular location">
    <subcellularLocation>
        <location evidence="1">Cell inner membrane</location>
        <topology evidence="1">Multi-pass membrane protein</topology>
    </subcellularLocation>
</comment>
<evidence type="ECO:0000256" key="8">
    <source>
        <dbReference type="ARBA" id="ARBA00035655"/>
    </source>
</evidence>
<evidence type="ECO:0000256" key="4">
    <source>
        <dbReference type="ARBA" id="ARBA00022519"/>
    </source>
</evidence>
<dbReference type="EMBL" id="CP014687">
    <property type="protein sequence ID" value="AQT05155.1"/>
    <property type="molecule type" value="Genomic_DNA"/>
</dbReference>
<evidence type="ECO:0000256" key="6">
    <source>
        <dbReference type="ARBA" id="ARBA00022989"/>
    </source>
</evidence>
<comment type="similarity">
    <text evidence="8">Belongs to the TsuA/YedE (TC 9.B.102) family.</text>
</comment>
<dbReference type="KEGG" id="aper:A0U91_09950"/>
<dbReference type="Proteomes" id="UP000189055">
    <property type="component" value="Chromosome"/>
</dbReference>
<evidence type="ECO:0000256" key="5">
    <source>
        <dbReference type="ARBA" id="ARBA00022692"/>
    </source>
</evidence>
<keyword evidence="7 9" id="KW-0472">Membrane</keyword>
<keyword evidence="4" id="KW-0997">Cell inner membrane</keyword>
<evidence type="ECO:0000256" key="1">
    <source>
        <dbReference type="ARBA" id="ARBA00004429"/>
    </source>
</evidence>
<keyword evidence="2" id="KW-0813">Transport</keyword>
<feature type="transmembrane region" description="Helical" evidence="9">
    <location>
        <begin position="46"/>
        <end position="69"/>
    </location>
</feature>
<organism evidence="10 11">
    <name type="scientific">Acetobacter persici</name>
    <dbReference type="NCBI Taxonomy" id="1076596"/>
    <lineage>
        <taxon>Bacteria</taxon>
        <taxon>Pseudomonadati</taxon>
        <taxon>Pseudomonadota</taxon>
        <taxon>Alphaproteobacteria</taxon>
        <taxon>Acetobacterales</taxon>
        <taxon>Acetobacteraceae</taxon>
        <taxon>Acetobacter</taxon>
    </lineage>
</organism>
<keyword evidence="3" id="KW-1003">Cell membrane</keyword>
<evidence type="ECO:0000313" key="11">
    <source>
        <dbReference type="Proteomes" id="UP000189055"/>
    </source>
</evidence>
<dbReference type="PANTHER" id="PTHR30574:SF1">
    <property type="entry name" value="SULPHUR TRANSPORT DOMAIN-CONTAINING PROTEIN"/>
    <property type="match status" value="1"/>
</dbReference>
<evidence type="ECO:0000256" key="9">
    <source>
        <dbReference type="SAM" id="Phobius"/>
    </source>
</evidence>
<dbReference type="STRING" id="1076596.A0U91_09950"/>
<keyword evidence="6 9" id="KW-1133">Transmembrane helix</keyword>